<dbReference type="EMBL" id="CP060414">
    <property type="protein sequence ID" value="QNT58976.1"/>
    <property type="molecule type" value="Genomic_DNA"/>
</dbReference>
<dbReference type="Proteomes" id="UP000516412">
    <property type="component" value="Chromosome"/>
</dbReference>
<accession>A0A7H1MBG1</accession>
<keyword evidence="3" id="KW-1185">Reference proteome</keyword>
<feature type="transmembrane region" description="Helical" evidence="1">
    <location>
        <begin position="86"/>
        <end position="112"/>
    </location>
</feature>
<organism evidence="2 3">
    <name type="scientific">Neisseria musculi</name>
    <dbReference type="NCBI Taxonomy" id="1815583"/>
    <lineage>
        <taxon>Bacteria</taxon>
        <taxon>Pseudomonadati</taxon>
        <taxon>Pseudomonadota</taxon>
        <taxon>Betaproteobacteria</taxon>
        <taxon>Neisseriales</taxon>
        <taxon>Neisseriaceae</taxon>
        <taxon>Neisseria</taxon>
    </lineage>
</organism>
<evidence type="ECO:0000256" key="1">
    <source>
        <dbReference type="SAM" id="Phobius"/>
    </source>
</evidence>
<proteinExistence type="predicted"/>
<reference evidence="2" key="1">
    <citation type="submission" date="2024-06" db="EMBL/GenBank/DDBJ databases">
        <title>Complete Genome Sequence of mouse commensal type strain Neisseria musculi.</title>
        <authorList>
            <person name="Thapa E."/>
            <person name="Aluvathingal J."/>
            <person name="Nadendla S."/>
            <person name="Mehta A."/>
            <person name="Tettelin H."/>
            <person name="Weyand N.J."/>
        </authorList>
    </citation>
    <scope>NUCLEOTIDE SEQUENCE</scope>
    <source>
        <strain evidence="2">NW831</strain>
    </source>
</reference>
<dbReference type="KEGG" id="nmus:H7A79_0486"/>
<sequence length="212" mass="24647">MVFDLESIRKTTLLLPDEVEKEIRRSIRHNPAYWAETLFLPVVRLLGLAARLTVWAFVSGLFAAWYIGLPDGETVFDLWRHFGVEAVWICLFLLPLFCLVGGKPLFTFGVYAKYFSREMEKRYGAMINEIFTPEELFAEKIKRTGSLPKTKLDNDELMLRIWLDNALPPYSPPGHIRKVLKAFKRHTDEEGFESVKYLLKRRGIKAEDYLAD</sequence>
<dbReference type="RefSeq" id="WP_187000979.1">
    <property type="nucleotide sequence ID" value="NZ_CP060414.2"/>
</dbReference>
<name>A0A7H1MBG1_9NEIS</name>
<keyword evidence="1" id="KW-0472">Membrane</keyword>
<protein>
    <submittedName>
        <fullName evidence="2">Uncharacterized protein</fullName>
    </submittedName>
</protein>
<dbReference type="AlphaFoldDB" id="A0A7H1MBG1"/>
<keyword evidence="1" id="KW-1133">Transmembrane helix</keyword>
<feature type="transmembrane region" description="Helical" evidence="1">
    <location>
        <begin position="45"/>
        <end position="66"/>
    </location>
</feature>
<evidence type="ECO:0000313" key="3">
    <source>
        <dbReference type="Proteomes" id="UP000516412"/>
    </source>
</evidence>
<gene>
    <name evidence="2" type="ORF">H7A79_0486</name>
</gene>
<keyword evidence="1" id="KW-0812">Transmembrane</keyword>
<evidence type="ECO:0000313" key="2">
    <source>
        <dbReference type="EMBL" id="QNT58976.1"/>
    </source>
</evidence>